<dbReference type="Pfam" id="PF22692">
    <property type="entry name" value="LlgE_F_G_D1"/>
    <property type="match status" value="1"/>
</dbReference>
<dbReference type="GO" id="GO:0009425">
    <property type="term" value="C:bacterial-type flagellum basal body"/>
    <property type="evidence" value="ECO:0007669"/>
    <property type="project" value="UniProtKB-SubCell"/>
</dbReference>
<dbReference type="InterPro" id="IPR037925">
    <property type="entry name" value="FlgE/F/G-like"/>
</dbReference>
<reference evidence="8 9" key="1">
    <citation type="submission" date="2018-10" db="EMBL/GenBank/DDBJ databases">
        <authorList>
            <person name="Grouzdev D.S."/>
            <person name="Krutkina M.S."/>
            <person name="Tourova T.P."/>
            <person name="Nazina T.N."/>
        </authorList>
    </citation>
    <scope>NUCLEOTIDE SEQUENCE [LARGE SCALE GENOMIC DNA]</scope>
    <source>
        <strain evidence="8 9">435</strain>
    </source>
</reference>
<evidence type="ECO:0000256" key="4">
    <source>
        <dbReference type="RuleBase" id="RU362116"/>
    </source>
</evidence>
<dbReference type="RefSeq" id="WP_121451330.1">
    <property type="nucleotide sequence ID" value="NZ_RBWE01000001.1"/>
</dbReference>
<comment type="function">
    <text evidence="4">A flexible structure which links the flagellar filament to the drive apparatus in the basal body.</text>
</comment>
<protein>
    <recommendedName>
        <fullName evidence="4">Flagellar hook protein FlgE</fullName>
    </recommendedName>
</protein>
<dbReference type="InterPro" id="IPR019776">
    <property type="entry name" value="Flagellar_basal_body_rod_CS"/>
</dbReference>
<evidence type="ECO:0000256" key="3">
    <source>
        <dbReference type="ARBA" id="ARBA00023143"/>
    </source>
</evidence>
<dbReference type="NCBIfam" id="TIGR03506">
    <property type="entry name" value="FlgEFG_subfam"/>
    <property type="match status" value="2"/>
</dbReference>
<dbReference type="AlphaFoldDB" id="A0A494WX89"/>
<keyword evidence="8" id="KW-0969">Cilium</keyword>
<keyword evidence="3 4" id="KW-0975">Bacterial flagellum</keyword>
<evidence type="ECO:0000259" key="6">
    <source>
        <dbReference type="Pfam" id="PF06429"/>
    </source>
</evidence>
<dbReference type="InterPro" id="IPR053967">
    <property type="entry name" value="LlgE_F_G-like_D1"/>
</dbReference>
<evidence type="ECO:0000313" key="9">
    <source>
        <dbReference type="Proteomes" id="UP000271256"/>
    </source>
</evidence>
<keyword evidence="9" id="KW-1185">Reference proteome</keyword>
<keyword evidence="8" id="KW-0966">Cell projection</keyword>
<comment type="similarity">
    <text evidence="2 4">Belongs to the flagella basal body rod proteins family.</text>
</comment>
<dbReference type="SUPFAM" id="SSF117143">
    <property type="entry name" value="Flagellar hook protein flgE"/>
    <property type="match status" value="1"/>
</dbReference>
<organism evidence="8 9">
    <name type="scientific">Desulfofundulus salinus</name>
    <dbReference type="NCBI Taxonomy" id="2419843"/>
    <lineage>
        <taxon>Bacteria</taxon>
        <taxon>Bacillati</taxon>
        <taxon>Bacillota</taxon>
        <taxon>Clostridia</taxon>
        <taxon>Eubacteriales</taxon>
        <taxon>Peptococcaceae</taxon>
        <taxon>Desulfofundulus</taxon>
    </lineage>
</organism>
<dbReference type="Pfam" id="PF00460">
    <property type="entry name" value="Flg_bb_rod"/>
    <property type="match status" value="1"/>
</dbReference>
<accession>A0A494WX89</accession>
<dbReference type="InterPro" id="IPR020013">
    <property type="entry name" value="Flagellar_FlgE/F/G"/>
</dbReference>
<dbReference type="PROSITE" id="PS00588">
    <property type="entry name" value="FLAGELLA_BB_ROD"/>
    <property type="match status" value="1"/>
</dbReference>
<comment type="caution">
    <text evidence="8">The sequence shown here is derived from an EMBL/GenBank/DDBJ whole genome shotgun (WGS) entry which is preliminary data.</text>
</comment>
<gene>
    <name evidence="8" type="ORF">D7024_08110</name>
</gene>
<name>A0A494WX89_9FIRM</name>
<evidence type="ECO:0000256" key="2">
    <source>
        <dbReference type="ARBA" id="ARBA00009677"/>
    </source>
</evidence>
<evidence type="ECO:0000259" key="5">
    <source>
        <dbReference type="Pfam" id="PF00460"/>
    </source>
</evidence>
<dbReference type="InterPro" id="IPR001444">
    <property type="entry name" value="Flag_bb_rod_N"/>
</dbReference>
<proteinExistence type="inferred from homology"/>
<comment type="subcellular location">
    <subcellularLocation>
        <location evidence="1 4">Bacterial flagellum basal body</location>
    </subcellularLocation>
</comment>
<dbReference type="Proteomes" id="UP000271256">
    <property type="component" value="Unassembled WGS sequence"/>
</dbReference>
<dbReference type="Pfam" id="PF06429">
    <property type="entry name" value="Flg_bbr_C"/>
    <property type="match status" value="1"/>
</dbReference>
<dbReference type="EMBL" id="RBWE01000001">
    <property type="protein sequence ID" value="RKO66912.1"/>
    <property type="molecule type" value="Genomic_DNA"/>
</dbReference>
<evidence type="ECO:0000256" key="1">
    <source>
        <dbReference type="ARBA" id="ARBA00004117"/>
    </source>
</evidence>
<evidence type="ECO:0000259" key="7">
    <source>
        <dbReference type="Pfam" id="PF22692"/>
    </source>
</evidence>
<feature type="domain" description="Flagellar hook protein FlgE/F/G-like D1" evidence="7">
    <location>
        <begin position="89"/>
        <end position="164"/>
    </location>
</feature>
<dbReference type="GO" id="GO:0005829">
    <property type="term" value="C:cytosol"/>
    <property type="evidence" value="ECO:0007669"/>
    <property type="project" value="TreeGrafter"/>
</dbReference>
<dbReference type="PANTHER" id="PTHR30435:SF1">
    <property type="entry name" value="FLAGELLAR HOOK PROTEIN FLGE"/>
    <property type="match status" value="1"/>
</dbReference>
<evidence type="ECO:0000313" key="8">
    <source>
        <dbReference type="EMBL" id="RKO66912.1"/>
    </source>
</evidence>
<keyword evidence="8" id="KW-0282">Flagellum</keyword>
<dbReference type="OrthoDB" id="9804559at2"/>
<dbReference type="PANTHER" id="PTHR30435">
    <property type="entry name" value="FLAGELLAR PROTEIN"/>
    <property type="match status" value="1"/>
</dbReference>
<dbReference type="GO" id="GO:0009424">
    <property type="term" value="C:bacterial-type flagellum hook"/>
    <property type="evidence" value="ECO:0007669"/>
    <property type="project" value="TreeGrafter"/>
</dbReference>
<dbReference type="GO" id="GO:0071978">
    <property type="term" value="P:bacterial-type flagellum-dependent swarming motility"/>
    <property type="evidence" value="ECO:0007669"/>
    <property type="project" value="TreeGrafter"/>
</dbReference>
<dbReference type="InterPro" id="IPR010930">
    <property type="entry name" value="Flg_bb/hook_C_dom"/>
</dbReference>
<feature type="domain" description="Flagellar basal body rod protein N-terminal" evidence="5">
    <location>
        <begin position="8"/>
        <end position="35"/>
    </location>
</feature>
<sequence length="271" mass="29267">MIRSLFAGVAGMKNHQIRMDVIGNNISNVNTVGFKSGRANFQDMLYQTLKSAGTSTNPAQVGLGVSLAGISNNMSPGGLQSTGRTLDLAINGEGFFVVVDPNNNEEFYTREGVFYIDQEGYIVNANGYRLQGMSSNNIKGDIQISLDSNRVVASLNISNDGKITGKFTDGTDLVFANSCDQIYLTNFPNQDGLQRTGKNLFKKSVSSGDPIDGTPGSAGYGTIESGYLEMSNVDLTDEFTNMITTQRGYQASARIITVSDTMLEELINLKR</sequence>
<feature type="domain" description="Flagellar basal-body/hook protein C-terminal" evidence="6">
    <location>
        <begin position="225"/>
        <end position="269"/>
    </location>
</feature>